<organism evidence="11">
    <name type="scientific">Thrips palmi</name>
    <name type="common">Melon thrips</name>
    <dbReference type="NCBI Taxonomy" id="161013"/>
    <lineage>
        <taxon>Eukaryota</taxon>
        <taxon>Metazoa</taxon>
        <taxon>Ecdysozoa</taxon>
        <taxon>Arthropoda</taxon>
        <taxon>Hexapoda</taxon>
        <taxon>Insecta</taxon>
        <taxon>Pterygota</taxon>
        <taxon>Neoptera</taxon>
        <taxon>Paraneoptera</taxon>
        <taxon>Thysanoptera</taxon>
        <taxon>Terebrantia</taxon>
        <taxon>Thripoidea</taxon>
        <taxon>Thripidae</taxon>
        <taxon>Thrips</taxon>
    </lineage>
</organism>
<dbReference type="RefSeq" id="XP_034236968.1">
    <property type="nucleotide sequence ID" value="XM_034381077.1"/>
</dbReference>
<feature type="region of interest" description="Disordered" evidence="7">
    <location>
        <begin position="184"/>
        <end position="333"/>
    </location>
</feature>
<dbReference type="GeneID" id="117642662"/>
<dbReference type="Pfam" id="PF00076">
    <property type="entry name" value="RRM_1"/>
    <property type="match status" value="1"/>
</dbReference>
<dbReference type="InterPro" id="IPR000504">
    <property type="entry name" value="RRM_dom"/>
</dbReference>
<proteinExistence type="predicted"/>
<dbReference type="Gene3D" id="3.30.40.10">
    <property type="entry name" value="Zinc/RING finger domain, C3HC4 (zinc finger)"/>
    <property type="match status" value="1"/>
</dbReference>
<dbReference type="InterPro" id="IPR035979">
    <property type="entry name" value="RBD_domain_sf"/>
</dbReference>
<dbReference type="SMART" id="SM00184">
    <property type="entry name" value="RING"/>
    <property type="match status" value="1"/>
</dbReference>
<feature type="compositionally biased region" description="Polar residues" evidence="7">
    <location>
        <begin position="264"/>
        <end position="275"/>
    </location>
</feature>
<dbReference type="InterPro" id="IPR051435">
    <property type="entry name" value="RING_finger_E3_ubiq-ligases"/>
</dbReference>
<evidence type="ECO:0000256" key="1">
    <source>
        <dbReference type="ARBA" id="ARBA00022723"/>
    </source>
</evidence>
<feature type="domain" description="RRM" evidence="9">
    <location>
        <begin position="104"/>
        <end position="185"/>
    </location>
</feature>
<feature type="compositionally biased region" description="Basic residues" evidence="7">
    <location>
        <begin position="240"/>
        <end position="252"/>
    </location>
</feature>
<feature type="region of interest" description="Disordered" evidence="7">
    <location>
        <begin position="76"/>
        <end position="97"/>
    </location>
</feature>
<evidence type="ECO:0000259" key="9">
    <source>
        <dbReference type="PROSITE" id="PS50102"/>
    </source>
</evidence>
<feature type="domain" description="RING-type" evidence="8">
    <location>
        <begin position="7"/>
        <end position="46"/>
    </location>
</feature>
<dbReference type="GO" id="GO:0003723">
    <property type="term" value="F:RNA binding"/>
    <property type="evidence" value="ECO:0007669"/>
    <property type="project" value="UniProtKB-UniRule"/>
</dbReference>
<dbReference type="PROSITE" id="PS50089">
    <property type="entry name" value="ZF_RING_2"/>
    <property type="match status" value="1"/>
</dbReference>
<keyword evidence="2 5" id="KW-0863">Zinc-finger</keyword>
<name>A0A6P8YBH9_THRPL</name>
<accession>A0A6P8YBH9</accession>
<dbReference type="InterPro" id="IPR017907">
    <property type="entry name" value="Znf_RING_CS"/>
</dbReference>
<keyword evidence="3" id="KW-0862">Zinc</keyword>
<evidence type="ECO:0000256" key="4">
    <source>
        <dbReference type="ARBA" id="ARBA00022884"/>
    </source>
</evidence>
<evidence type="ECO:0000256" key="7">
    <source>
        <dbReference type="SAM" id="MobiDB-lite"/>
    </source>
</evidence>
<evidence type="ECO:0000256" key="3">
    <source>
        <dbReference type="ARBA" id="ARBA00022833"/>
    </source>
</evidence>
<dbReference type="SUPFAM" id="SSF54928">
    <property type="entry name" value="RNA-binding domain, RBD"/>
    <property type="match status" value="1"/>
</dbReference>
<dbReference type="GO" id="GO:0061630">
    <property type="term" value="F:ubiquitin protein ligase activity"/>
    <property type="evidence" value="ECO:0007669"/>
    <property type="project" value="TreeGrafter"/>
</dbReference>
<keyword evidence="4 6" id="KW-0694">RNA-binding</keyword>
<dbReference type="PROSITE" id="PS00518">
    <property type="entry name" value="ZF_RING_1"/>
    <property type="match status" value="1"/>
</dbReference>
<dbReference type="Pfam" id="PF14634">
    <property type="entry name" value="zf-RING_5"/>
    <property type="match status" value="1"/>
</dbReference>
<feature type="compositionally biased region" description="Basic residues" evidence="7">
    <location>
        <begin position="324"/>
        <end position="333"/>
    </location>
</feature>
<dbReference type="PANTHER" id="PTHR22791">
    <property type="entry name" value="RING-TYPE DOMAIN-CONTAINING PROTEIN"/>
    <property type="match status" value="1"/>
</dbReference>
<dbReference type="GO" id="GO:0016567">
    <property type="term" value="P:protein ubiquitination"/>
    <property type="evidence" value="ECO:0007669"/>
    <property type="project" value="TreeGrafter"/>
</dbReference>
<dbReference type="OrthoDB" id="6368583at2759"/>
<evidence type="ECO:0000259" key="8">
    <source>
        <dbReference type="PROSITE" id="PS50089"/>
    </source>
</evidence>
<dbReference type="SUPFAM" id="SSF57850">
    <property type="entry name" value="RING/U-box"/>
    <property type="match status" value="1"/>
</dbReference>
<dbReference type="InterPro" id="IPR001841">
    <property type="entry name" value="Znf_RING"/>
</dbReference>
<protein>
    <submittedName>
        <fullName evidence="11">Uncharacterized protein LOC117642662</fullName>
    </submittedName>
</protein>
<sequence length="333" mass="37166">MAGVFQCSVCTQRYDHGGRLPKVLTCGHTFCLRCVNKCKPQCPVCRRKWGPETTGNPFDLETNYQIFEWLEEEEGDTSEASEWSDSDGDQYSDDDDDVGKTKECTIFVQWVPSHFTYREVKDAFSHFGRVHWVRVAGCHEDGRRRSWAHVTFASAAATSRALDAKYVQAACGARLPYRASGFSGRGALGASRRAPPWGRRRAHSADSLDDFEDVRRHQEKSRGVRLSKSTDSLDVASHRAAGHSRHRSRPAKRLTPSPPPFSKQLKSLPTTSKLTQEPEKQRLKTSKTIQTATKRSSQQDVPSTSSMPQAGLPATDTADTQSAGRRHRFVPGV</sequence>
<feature type="compositionally biased region" description="Polar residues" evidence="7">
    <location>
        <begin position="286"/>
        <end position="308"/>
    </location>
</feature>
<dbReference type="PROSITE" id="PS50102">
    <property type="entry name" value="RRM"/>
    <property type="match status" value="1"/>
</dbReference>
<dbReference type="Proteomes" id="UP000515158">
    <property type="component" value="Unplaced"/>
</dbReference>
<reference evidence="11" key="1">
    <citation type="submission" date="2025-08" db="UniProtKB">
        <authorList>
            <consortium name="RefSeq"/>
        </authorList>
    </citation>
    <scope>IDENTIFICATION</scope>
    <source>
        <tissue evidence="11">Total insect</tissue>
    </source>
</reference>
<keyword evidence="10" id="KW-1185">Reference proteome</keyword>
<evidence type="ECO:0000313" key="10">
    <source>
        <dbReference type="Proteomes" id="UP000515158"/>
    </source>
</evidence>
<dbReference type="InterPro" id="IPR012677">
    <property type="entry name" value="Nucleotide-bd_a/b_plait_sf"/>
</dbReference>
<evidence type="ECO:0000256" key="2">
    <source>
        <dbReference type="ARBA" id="ARBA00022771"/>
    </source>
</evidence>
<evidence type="ECO:0000313" key="11">
    <source>
        <dbReference type="RefSeq" id="XP_034236968.1"/>
    </source>
</evidence>
<dbReference type="Gene3D" id="3.30.70.330">
    <property type="match status" value="1"/>
</dbReference>
<dbReference type="InterPro" id="IPR013083">
    <property type="entry name" value="Znf_RING/FYVE/PHD"/>
</dbReference>
<keyword evidence="1" id="KW-0479">Metal-binding</keyword>
<evidence type="ECO:0000256" key="5">
    <source>
        <dbReference type="PROSITE-ProRule" id="PRU00175"/>
    </source>
</evidence>
<dbReference type="GO" id="GO:0008270">
    <property type="term" value="F:zinc ion binding"/>
    <property type="evidence" value="ECO:0007669"/>
    <property type="project" value="UniProtKB-KW"/>
</dbReference>
<dbReference type="AlphaFoldDB" id="A0A6P8YBH9"/>
<gene>
    <name evidence="11" type="primary">LOC117642662</name>
</gene>
<feature type="compositionally biased region" description="Basic and acidic residues" evidence="7">
    <location>
        <begin position="213"/>
        <end position="222"/>
    </location>
</feature>
<evidence type="ECO:0000256" key="6">
    <source>
        <dbReference type="PROSITE-ProRule" id="PRU00176"/>
    </source>
</evidence>
<dbReference type="KEGG" id="tpal:117642662"/>
<dbReference type="InParanoid" id="A0A6P8YBH9"/>
<dbReference type="PANTHER" id="PTHR22791:SF6">
    <property type="entry name" value="RING-TYPE DOMAIN-CONTAINING PROTEIN"/>
    <property type="match status" value="1"/>
</dbReference>